<dbReference type="EMBL" id="JZWT02000018">
    <property type="protein sequence ID" value="MFB6490999.1"/>
    <property type="molecule type" value="Genomic_DNA"/>
</dbReference>
<comment type="caution">
    <text evidence="1">The sequence shown here is derived from an EMBL/GenBank/DDBJ whole genome shotgun (WGS) entry which is preliminary data.</text>
</comment>
<gene>
    <name evidence="1" type="primary">hmgA</name>
    <name evidence="1" type="ORF">TU35_007125</name>
</gene>
<evidence type="ECO:0000313" key="1">
    <source>
        <dbReference type="EMBL" id="MFB6490999.1"/>
    </source>
</evidence>
<reference evidence="1" key="1">
    <citation type="submission" date="2024-07" db="EMBL/GenBank/DDBJ databases">
        <title>Metagenome and Metagenome-Assembled Genomes of Archaea from a hot spring from the geothermal field of Los Azufres, Mexico.</title>
        <authorList>
            <person name="Marin-Paredes R."/>
            <person name="Martinez-Romero E."/>
            <person name="Servin-Garciduenas L.E."/>
        </authorList>
    </citation>
    <scope>NUCLEOTIDE SEQUENCE</scope>
</reference>
<dbReference type="Proteomes" id="UP000033636">
    <property type="component" value="Unassembled WGS sequence"/>
</dbReference>
<protein>
    <submittedName>
        <fullName evidence="1">Hydroxymethylglutaryl-CoA reductase (NADPH)</fullName>
        <ecNumber evidence="1">1.1.1.34</ecNumber>
    </submittedName>
</protein>
<accession>A0ACC6V2R1</accession>
<keyword evidence="1" id="KW-0560">Oxidoreductase</keyword>
<organism evidence="1 2">
    <name type="scientific">Thermoproteus sp. AZ2</name>
    <dbReference type="NCBI Taxonomy" id="1609232"/>
    <lineage>
        <taxon>Archaea</taxon>
        <taxon>Thermoproteota</taxon>
        <taxon>Thermoprotei</taxon>
        <taxon>Thermoproteales</taxon>
        <taxon>Thermoproteaceae</taxon>
        <taxon>Thermoproteus</taxon>
    </lineage>
</organism>
<dbReference type="EC" id="1.1.1.34" evidence="1"/>
<proteinExistence type="predicted"/>
<name>A0ACC6V2R1_9CREN</name>
<sequence>MEVDEAVGMVEQGKLKLYELEKALGDANKAVEARRRFLERRLGLELKAIGSTVIDFNKVVGRNIENPIGAVQIPVGVAGPIKVEGEYAKGLFYVPLATTEGALVASVNRGMKLVTESGGARARVFRDGMARAPLFKLPSLIDAVDFVRWVQEHFEEIKRAAESTTRHGRLKEVQPFIVGDNVWLRFVFSTGDAMGMNMATIASEAAAKYIEEHYPKARLVALSGNMCVDKKPNAVNFLMGRGKTVVAEALIGRALLEGMGVTPEAVHEVNVRKNLLGSALAHSYGFNAHFANIITAIFLATGQDAAQVVESSMGITWTEARPEGLYISVYLPSLEVGTVGGGTGLPTQREALAMMGVAGSGDPPGTNALKFAEIVAAAVLAGELNLIVALARNELAKAHQALGRAK</sequence>
<evidence type="ECO:0000313" key="2">
    <source>
        <dbReference type="Proteomes" id="UP000033636"/>
    </source>
</evidence>